<dbReference type="EMBL" id="FOOI01000008">
    <property type="protein sequence ID" value="SFG79915.1"/>
    <property type="molecule type" value="Genomic_DNA"/>
</dbReference>
<evidence type="ECO:0000313" key="1">
    <source>
        <dbReference type="EMBL" id="SFG79915.1"/>
    </source>
</evidence>
<proteinExistence type="predicted"/>
<dbReference type="Proteomes" id="UP000199052">
    <property type="component" value="Unassembled WGS sequence"/>
</dbReference>
<organism evidence="1 2">
    <name type="scientific">Actinopolymorpha cephalotaxi</name>
    <dbReference type="NCBI Taxonomy" id="504797"/>
    <lineage>
        <taxon>Bacteria</taxon>
        <taxon>Bacillati</taxon>
        <taxon>Actinomycetota</taxon>
        <taxon>Actinomycetes</taxon>
        <taxon>Propionibacteriales</taxon>
        <taxon>Actinopolymorphaceae</taxon>
        <taxon>Actinopolymorpha</taxon>
    </lineage>
</organism>
<evidence type="ECO:0000313" key="2">
    <source>
        <dbReference type="Proteomes" id="UP000199052"/>
    </source>
</evidence>
<reference evidence="1 2" key="1">
    <citation type="submission" date="2016-10" db="EMBL/GenBank/DDBJ databases">
        <authorList>
            <person name="de Groot N.N."/>
        </authorList>
    </citation>
    <scope>NUCLEOTIDE SEQUENCE [LARGE SCALE GENOMIC DNA]</scope>
    <source>
        <strain evidence="1 2">CPCC 202808</strain>
    </source>
</reference>
<accession>A0A1I2URW6</accession>
<gene>
    <name evidence="1" type="ORF">SAMN05421678_108299</name>
</gene>
<sequence>MFERKARAHAKAAAEAAARAEIAAAIANNQRVHARYQAELDRMWQRLLNNDPEIVLGTLAEAFEDNDAAAAPVGVAGSEASIVVLVPTPAAVPERRPATTSAGNLTLKKLTKREVADFYKLMVCGYVLATVKEAFAVAPGLTHTSIVALRNEGLDAYGRPRVQAILAARFARQALHDVRWTAADATQIVGDASELLTVKQAGPSKEFVPLDLDSEPDIAKVVQAVDVSDLLS</sequence>
<protein>
    <submittedName>
        <fullName evidence="1">Uncharacterized protein</fullName>
    </submittedName>
</protein>
<name>A0A1I2URW6_9ACTN</name>
<dbReference type="AlphaFoldDB" id="A0A1I2URW6"/>